<feature type="binding site" evidence="11">
    <location>
        <begin position="277"/>
        <end position="278"/>
    </location>
    <ligand>
        <name>FMN</name>
        <dbReference type="ChEBI" id="CHEBI:58210"/>
    </ligand>
</feature>
<keyword evidence="3 11" id="KW-0285">Flavoprotein</keyword>
<dbReference type="PATRIC" id="fig|1291734.4.peg.1176"/>
<comment type="cofactor">
    <cofactor evidence="11">
        <name>NADPH</name>
        <dbReference type="ChEBI" id="CHEBI:57783"/>
    </cofactor>
</comment>
<keyword evidence="14" id="KW-1185">Reference proteome</keyword>
<evidence type="ECO:0000256" key="6">
    <source>
        <dbReference type="ARBA" id="ARBA00022842"/>
    </source>
</evidence>
<feature type="binding site" evidence="11">
    <location>
        <position position="94"/>
    </location>
    <ligand>
        <name>FMN</name>
        <dbReference type="ChEBI" id="CHEBI:58210"/>
    </ligand>
</feature>
<feature type="binding site" evidence="11">
    <location>
        <begin position="64"/>
        <end position="66"/>
    </location>
    <ligand>
        <name>FMN</name>
        <dbReference type="ChEBI" id="CHEBI:58210"/>
    </ligand>
</feature>
<comment type="cofactor">
    <cofactor evidence="11">
        <name>Mg(2+)</name>
        <dbReference type="ChEBI" id="CHEBI:18420"/>
    </cofactor>
</comment>
<dbReference type="SUPFAM" id="SSF51395">
    <property type="entry name" value="FMN-linked oxidoreductases"/>
    <property type="match status" value="1"/>
</dbReference>
<keyword evidence="8 11" id="KW-0414">Isoprene biosynthesis</keyword>
<evidence type="ECO:0000313" key="13">
    <source>
        <dbReference type="EMBL" id="KRK73288.1"/>
    </source>
</evidence>
<keyword evidence="4 11" id="KW-0288">FMN</keyword>
<comment type="catalytic activity">
    <reaction evidence="11">
        <text>isopentenyl diphosphate = dimethylallyl diphosphate</text>
        <dbReference type="Rhea" id="RHEA:23284"/>
        <dbReference type="ChEBI" id="CHEBI:57623"/>
        <dbReference type="ChEBI" id="CHEBI:128769"/>
        <dbReference type="EC" id="5.3.3.2"/>
    </reaction>
</comment>
<evidence type="ECO:0000256" key="8">
    <source>
        <dbReference type="ARBA" id="ARBA00023229"/>
    </source>
</evidence>
<feature type="binding site" evidence="11">
    <location>
        <position position="154"/>
    </location>
    <ligand>
        <name>Mg(2+)</name>
        <dbReference type="ChEBI" id="CHEBI:18420"/>
    </ligand>
</feature>
<dbReference type="InterPro" id="IPR013785">
    <property type="entry name" value="Aldolase_TIM"/>
</dbReference>
<sequence>MTQSLGSHRKDEHVILAEKYYTETATAGFADVRLIHTALPEVDLRHVTVTPTLFGWHWPFFINAMTGGSPQTGRYNAALGRLAAGADLAIASGSQSVALREPALAPTFTVLRENHPAGFILANLGAGHPWADAQAAIAMLAANALELHVNSVQELVMPEGDRDLRWLANIGDIVAQSPVPVIVKEIGNGMSAATVARLQSVGVKYIDVGGRGGTNFVTIENTRRPARDYGYLEDFGQTTVESLLETQGLTRIATGGIRNPLDILKALRLGASAVGVSGQVLHWLIQEGEPATAAHLASWQAQLPQVLGVLGASNLAELTEVPVVLSPTLESYVRQRGLTLPQ</sequence>
<dbReference type="Proteomes" id="UP000051804">
    <property type="component" value="Unassembled WGS sequence"/>
</dbReference>
<keyword evidence="9 11" id="KW-0413">Isomerase</keyword>
<feature type="binding site" evidence="11">
    <location>
        <begin position="9"/>
        <end position="10"/>
    </location>
    <ligand>
        <name>substrate</name>
    </ligand>
</feature>
<feature type="binding site" evidence="11">
    <location>
        <position position="123"/>
    </location>
    <ligand>
        <name>FMN</name>
        <dbReference type="ChEBI" id="CHEBI:58210"/>
    </ligand>
</feature>
<dbReference type="EC" id="5.3.3.2" evidence="11"/>
<feature type="binding site" evidence="11">
    <location>
        <begin position="256"/>
        <end position="258"/>
    </location>
    <ligand>
        <name>FMN</name>
        <dbReference type="ChEBI" id="CHEBI:58210"/>
    </ligand>
</feature>
<name>A0A0R1JQ69_9LACO</name>
<keyword evidence="2 11" id="KW-0963">Cytoplasm</keyword>
<keyword evidence="6 11" id="KW-0460">Magnesium</keyword>
<feature type="binding site" evidence="11">
    <location>
        <position position="184"/>
    </location>
    <ligand>
        <name>FMN</name>
        <dbReference type="ChEBI" id="CHEBI:58210"/>
    </ligand>
</feature>
<evidence type="ECO:0000256" key="10">
    <source>
        <dbReference type="ARBA" id="ARBA00025810"/>
    </source>
</evidence>
<dbReference type="OrthoDB" id="9795032at2"/>
<proteinExistence type="inferred from homology"/>
<evidence type="ECO:0000256" key="11">
    <source>
        <dbReference type="HAMAP-Rule" id="MF_00354"/>
    </source>
</evidence>
<dbReference type="PIRSF" id="PIRSF003314">
    <property type="entry name" value="IPP_isomerase"/>
    <property type="match status" value="1"/>
</dbReference>
<gene>
    <name evidence="11" type="primary">fni</name>
    <name evidence="13" type="ORF">FD02_GL001146</name>
</gene>
<feature type="binding site" evidence="11">
    <location>
        <position position="214"/>
    </location>
    <ligand>
        <name>FMN</name>
        <dbReference type="ChEBI" id="CHEBI:58210"/>
    </ligand>
</feature>
<comment type="subcellular location">
    <subcellularLocation>
        <location evidence="11">Cytoplasm</location>
    </subcellularLocation>
</comment>
<dbReference type="Pfam" id="PF01070">
    <property type="entry name" value="FMN_dh"/>
    <property type="match status" value="1"/>
</dbReference>
<dbReference type="EMBL" id="AZDJ01000013">
    <property type="protein sequence ID" value="KRK73288.1"/>
    <property type="molecule type" value="Genomic_DNA"/>
</dbReference>
<dbReference type="InterPro" id="IPR000262">
    <property type="entry name" value="FMN-dep_DH"/>
</dbReference>
<comment type="caution">
    <text evidence="11">Lacks conserved residue(s) required for the propagation of feature annotation.</text>
</comment>
<comment type="function">
    <text evidence="11">Involved in the biosynthesis of isoprenoids. Catalyzes the 1,3-allylic rearrangement of the homoallylic substrate isopentenyl (IPP) to its allylic isomer, dimethylallyl diphosphate (DMAPP).</text>
</comment>
<comment type="cofactor">
    <cofactor evidence="1 11">
        <name>FMN</name>
        <dbReference type="ChEBI" id="CHEBI:58210"/>
    </cofactor>
</comment>
<comment type="subunit">
    <text evidence="10 11">Homooctamer. Dimer of tetramers.</text>
</comment>
<evidence type="ECO:0000256" key="5">
    <source>
        <dbReference type="ARBA" id="ARBA00022723"/>
    </source>
</evidence>
<dbReference type="Gene3D" id="3.20.20.70">
    <property type="entry name" value="Aldolase class I"/>
    <property type="match status" value="1"/>
</dbReference>
<evidence type="ECO:0000259" key="12">
    <source>
        <dbReference type="Pfam" id="PF01070"/>
    </source>
</evidence>
<evidence type="ECO:0000256" key="4">
    <source>
        <dbReference type="ARBA" id="ARBA00022643"/>
    </source>
</evidence>
<dbReference type="NCBIfam" id="TIGR02151">
    <property type="entry name" value="IPP_isom_2"/>
    <property type="match status" value="1"/>
</dbReference>
<dbReference type="GO" id="GO:0016491">
    <property type="term" value="F:oxidoreductase activity"/>
    <property type="evidence" value="ECO:0007669"/>
    <property type="project" value="InterPro"/>
</dbReference>
<dbReference type="RefSeq" id="WP_056950539.1">
    <property type="nucleotide sequence ID" value="NZ_AZDJ01000013.1"/>
</dbReference>
<dbReference type="GO" id="GO:0008299">
    <property type="term" value="P:isoprenoid biosynthetic process"/>
    <property type="evidence" value="ECO:0007669"/>
    <property type="project" value="UniProtKB-UniRule"/>
</dbReference>
<feature type="domain" description="FMN-dependent dehydrogenase" evidence="12">
    <location>
        <begin position="148"/>
        <end position="320"/>
    </location>
</feature>
<evidence type="ECO:0000256" key="3">
    <source>
        <dbReference type="ARBA" id="ARBA00022630"/>
    </source>
</evidence>
<dbReference type="PANTHER" id="PTHR43665:SF1">
    <property type="entry name" value="ISOPENTENYL-DIPHOSPHATE DELTA-ISOMERASE"/>
    <property type="match status" value="1"/>
</dbReference>
<evidence type="ECO:0000256" key="2">
    <source>
        <dbReference type="ARBA" id="ARBA00022490"/>
    </source>
</evidence>
<evidence type="ECO:0000313" key="14">
    <source>
        <dbReference type="Proteomes" id="UP000051804"/>
    </source>
</evidence>
<dbReference type="GO" id="GO:0070402">
    <property type="term" value="F:NADPH binding"/>
    <property type="evidence" value="ECO:0007669"/>
    <property type="project" value="UniProtKB-UniRule"/>
</dbReference>
<dbReference type="GO" id="GO:0004452">
    <property type="term" value="F:isopentenyl-diphosphate delta-isomerase activity"/>
    <property type="evidence" value="ECO:0007669"/>
    <property type="project" value="UniProtKB-UniRule"/>
</dbReference>
<dbReference type="GO" id="GO:0010181">
    <property type="term" value="F:FMN binding"/>
    <property type="evidence" value="ECO:0007669"/>
    <property type="project" value="UniProtKB-UniRule"/>
</dbReference>
<evidence type="ECO:0000256" key="9">
    <source>
        <dbReference type="ARBA" id="ARBA00023235"/>
    </source>
</evidence>
<feature type="binding site" evidence="11">
    <location>
        <position position="153"/>
    </location>
    <ligand>
        <name>substrate</name>
    </ligand>
</feature>
<organism evidence="13 14">
    <name type="scientific">Lacticaseibacillus nasuensis JCM 17158</name>
    <dbReference type="NCBI Taxonomy" id="1291734"/>
    <lineage>
        <taxon>Bacteria</taxon>
        <taxon>Bacillati</taxon>
        <taxon>Bacillota</taxon>
        <taxon>Bacilli</taxon>
        <taxon>Lactobacillales</taxon>
        <taxon>Lactobacillaceae</taxon>
        <taxon>Lacticaseibacillus</taxon>
    </lineage>
</organism>
<accession>A0A0R1JQ69</accession>
<dbReference type="AlphaFoldDB" id="A0A0R1JQ69"/>
<dbReference type="GO" id="GO:0005737">
    <property type="term" value="C:cytoplasm"/>
    <property type="evidence" value="ECO:0007669"/>
    <property type="project" value="UniProtKB-SubCell"/>
</dbReference>
<keyword evidence="5 11" id="KW-0479">Metal-binding</keyword>
<dbReference type="PANTHER" id="PTHR43665">
    <property type="entry name" value="ISOPENTENYL-DIPHOSPHATE DELTA-ISOMERASE"/>
    <property type="match status" value="1"/>
</dbReference>
<dbReference type="STRING" id="1291734.FD02_GL001146"/>
<dbReference type="GO" id="GO:0000287">
    <property type="term" value="F:magnesium ion binding"/>
    <property type="evidence" value="ECO:0007669"/>
    <property type="project" value="UniProtKB-UniRule"/>
</dbReference>
<dbReference type="InterPro" id="IPR011179">
    <property type="entry name" value="IPdP_isomerase"/>
</dbReference>
<evidence type="ECO:0000256" key="1">
    <source>
        <dbReference type="ARBA" id="ARBA00001917"/>
    </source>
</evidence>
<protein>
    <recommendedName>
        <fullName evidence="11">Isopentenyl-diphosphate delta-isomerase</fullName>
        <shortName evidence="11">IPP isomerase</shortName>
        <ecNumber evidence="11">5.3.3.2</ecNumber>
    </recommendedName>
    <alternativeName>
        <fullName evidence="11">Isopentenyl diphosphate:dimethylallyl diphosphate isomerase</fullName>
    </alternativeName>
    <alternativeName>
        <fullName evidence="11">Isopentenyl pyrophosphate isomerase</fullName>
    </alternativeName>
    <alternativeName>
        <fullName evidence="11">Type 2 isopentenyl diphosphate isomerase</fullName>
        <shortName evidence="11">IDI-2</shortName>
    </alternativeName>
</protein>
<comment type="caution">
    <text evidence="13">The sequence shown here is derived from an EMBL/GenBank/DDBJ whole genome shotgun (WGS) entry which is preliminary data.</text>
</comment>
<reference evidence="13 14" key="1">
    <citation type="journal article" date="2015" name="Genome Announc.">
        <title>Expanding the biotechnology potential of lactobacilli through comparative genomics of 213 strains and associated genera.</title>
        <authorList>
            <person name="Sun Z."/>
            <person name="Harris H.M."/>
            <person name="McCann A."/>
            <person name="Guo C."/>
            <person name="Argimon S."/>
            <person name="Zhang W."/>
            <person name="Yang X."/>
            <person name="Jeffery I.B."/>
            <person name="Cooney J.C."/>
            <person name="Kagawa T.F."/>
            <person name="Liu W."/>
            <person name="Song Y."/>
            <person name="Salvetti E."/>
            <person name="Wrobel A."/>
            <person name="Rasinkangas P."/>
            <person name="Parkhill J."/>
            <person name="Rea M.C."/>
            <person name="O'Sullivan O."/>
            <person name="Ritari J."/>
            <person name="Douillard F.P."/>
            <person name="Paul Ross R."/>
            <person name="Yang R."/>
            <person name="Briner A.E."/>
            <person name="Felis G.E."/>
            <person name="de Vos W.M."/>
            <person name="Barrangou R."/>
            <person name="Klaenhammer T.R."/>
            <person name="Caufield P.W."/>
            <person name="Cui Y."/>
            <person name="Zhang H."/>
            <person name="O'Toole P.W."/>
        </authorList>
    </citation>
    <scope>NUCLEOTIDE SEQUENCE [LARGE SCALE GENOMIC DNA]</scope>
    <source>
        <strain evidence="13 14">JCM 17158</strain>
    </source>
</reference>
<dbReference type="HAMAP" id="MF_00354">
    <property type="entry name" value="Idi_2"/>
    <property type="match status" value="1"/>
</dbReference>
<evidence type="ECO:0000256" key="7">
    <source>
        <dbReference type="ARBA" id="ARBA00022857"/>
    </source>
</evidence>
<comment type="similarity">
    <text evidence="11">Belongs to the IPP isomerase type 2 family.</text>
</comment>
<keyword evidence="7 11" id="KW-0521">NADP</keyword>